<evidence type="ECO:0000256" key="2">
    <source>
        <dbReference type="ARBA" id="ARBA00023015"/>
    </source>
</evidence>
<dbReference type="Gene3D" id="1.10.10.10">
    <property type="entry name" value="Winged helix-like DNA-binding domain superfamily/Winged helix DNA-binding domain"/>
    <property type="match status" value="1"/>
</dbReference>
<evidence type="ECO:0000313" key="7">
    <source>
        <dbReference type="Proteomes" id="UP000602745"/>
    </source>
</evidence>
<comment type="similarity">
    <text evidence="1">Belongs to the LysR transcriptional regulatory family.</text>
</comment>
<dbReference type="GO" id="GO:0005829">
    <property type="term" value="C:cytosol"/>
    <property type="evidence" value="ECO:0007669"/>
    <property type="project" value="TreeGrafter"/>
</dbReference>
<dbReference type="PANTHER" id="PTHR30419">
    <property type="entry name" value="HTH-TYPE TRANSCRIPTIONAL REGULATOR YBHD"/>
    <property type="match status" value="1"/>
</dbReference>
<name>A0A8J2VNH4_9RHOB</name>
<dbReference type="Gene3D" id="3.40.190.10">
    <property type="entry name" value="Periplasmic binding protein-like II"/>
    <property type="match status" value="2"/>
</dbReference>
<dbReference type="AlphaFoldDB" id="A0A8J2VNH4"/>
<dbReference type="Pfam" id="PF03466">
    <property type="entry name" value="LysR_substrate"/>
    <property type="match status" value="1"/>
</dbReference>
<dbReference type="PRINTS" id="PR00039">
    <property type="entry name" value="HTHLYSR"/>
</dbReference>
<proteinExistence type="inferred from homology"/>
<dbReference type="InterPro" id="IPR036388">
    <property type="entry name" value="WH-like_DNA-bd_sf"/>
</dbReference>
<dbReference type="GO" id="GO:0003700">
    <property type="term" value="F:DNA-binding transcription factor activity"/>
    <property type="evidence" value="ECO:0007669"/>
    <property type="project" value="InterPro"/>
</dbReference>
<dbReference type="InterPro" id="IPR050950">
    <property type="entry name" value="HTH-type_LysR_regulators"/>
</dbReference>
<dbReference type="InterPro" id="IPR005119">
    <property type="entry name" value="LysR_subst-bd"/>
</dbReference>
<keyword evidence="2" id="KW-0805">Transcription regulation</keyword>
<dbReference type="PANTHER" id="PTHR30419:SF8">
    <property type="entry name" value="NITROGEN ASSIMILATION TRANSCRIPTIONAL ACTIVATOR-RELATED"/>
    <property type="match status" value="1"/>
</dbReference>
<dbReference type="InterPro" id="IPR036390">
    <property type="entry name" value="WH_DNA-bd_sf"/>
</dbReference>
<dbReference type="SUPFAM" id="SSF46785">
    <property type="entry name" value="Winged helix' DNA-binding domain"/>
    <property type="match status" value="1"/>
</dbReference>
<keyword evidence="7" id="KW-1185">Reference proteome</keyword>
<dbReference type="GO" id="GO:0003677">
    <property type="term" value="F:DNA binding"/>
    <property type="evidence" value="ECO:0007669"/>
    <property type="project" value="UniProtKB-KW"/>
</dbReference>
<evidence type="ECO:0000259" key="5">
    <source>
        <dbReference type="PROSITE" id="PS50931"/>
    </source>
</evidence>
<protein>
    <submittedName>
        <fullName evidence="6">LysR family transcriptional regulator</fullName>
    </submittedName>
</protein>
<evidence type="ECO:0000256" key="3">
    <source>
        <dbReference type="ARBA" id="ARBA00023125"/>
    </source>
</evidence>
<evidence type="ECO:0000256" key="1">
    <source>
        <dbReference type="ARBA" id="ARBA00009437"/>
    </source>
</evidence>
<evidence type="ECO:0000313" key="6">
    <source>
        <dbReference type="EMBL" id="GGE33862.1"/>
    </source>
</evidence>
<dbReference type="EMBL" id="BMCP01000001">
    <property type="protein sequence ID" value="GGE33862.1"/>
    <property type="molecule type" value="Genomic_DNA"/>
</dbReference>
<dbReference type="PROSITE" id="PS50931">
    <property type="entry name" value="HTH_LYSR"/>
    <property type="match status" value="1"/>
</dbReference>
<reference evidence="6" key="2">
    <citation type="submission" date="2020-09" db="EMBL/GenBank/DDBJ databases">
        <authorList>
            <person name="Sun Q."/>
            <person name="Sedlacek I."/>
        </authorList>
    </citation>
    <scope>NUCLEOTIDE SEQUENCE</scope>
    <source>
        <strain evidence="6">CCM 7684</strain>
    </source>
</reference>
<sequence length="310" mass="33990">MNILTAIDETGSLSGAAKRLGLTQSAISQAMQAFEDSLGQRLFDRSLRPPAFTMTGRLILKHAGEIIERTQQLEHALRFSAQAQLPLLRLGVIDTFATTVIPHLINDLGDIASNWSVKSGAEETSISAVLEHRADLIITSDDPARHANLAVRFILREPYCLVLPKAAPDPGDDIGKLSEHLDFVHYSKSLHMREEVDRYLGDNGVRTKNKYQFSSIEAVMAMVAGGLGWSIATPLALLKARHHISSLQCLPLPNANMQRAICLVGHEGESDKVMDKIFKSTVGILKQNILPEVRALCPHLGGLIKVDKRV</sequence>
<keyword evidence="4" id="KW-0804">Transcription</keyword>
<comment type="caution">
    <text evidence="6">The sequence shown here is derived from an EMBL/GenBank/DDBJ whole genome shotgun (WGS) entry which is preliminary data.</text>
</comment>
<organism evidence="6 7">
    <name type="scientific">Agaricicola taiwanensis</name>
    <dbReference type="NCBI Taxonomy" id="591372"/>
    <lineage>
        <taxon>Bacteria</taxon>
        <taxon>Pseudomonadati</taxon>
        <taxon>Pseudomonadota</taxon>
        <taxon>Alphaproteobacteria</taxon>
        <taxon>Rhodobacterales</taxon>
        <taxon>Paracoccaceae</taxon>
        <taxon>Agaricicola</taxon>
    </lineage>
</organism>
<reference evidence="6" key="1">
    <citation type="journal article" date="2014" name="Int. J. Syst. Evol. Microbiol.">
        <title>Complete genome sequence of Corynebacterium casei LMG S-19264T (=DSM 44701T), isolated from a smear-ripened cheese.</title>
        <authorList>
            <consortium name="US DOE Joint Genome Institute (JGI-PGF)"/>
            <person name="Walter F."/>
            <person name="Albersmeier A."/>
            <person name="Kalinowski J."/>
            <person name="Ruckert C."/>
        </authorList>
    </citation>
    <scope>NUCLEOTIDE SEQUENCE</scope>
    <source>
        <strain evidence="6">CCM 7684</strain>
    </source>
</reference>
<dbReference type="CDD" id="cd05466">
    <property type="entry name" value="PBP2_LTTR_substrate"/>
    <property type="match status" value="1"/>
</dbReference>
<dbReference type="SUPFAM" id="SSF53850">
    <property type="entry name" value="Periplasmic binding protein-like II"/>
    <property type="match status" value="1"/>
</dbReference>
<gene>
    <name evidence="6" type="ORF">GCM10007276_08990</name>
</gene>
<accession>A0A8J2VNH4</accession>
<dbReference type="Pfam" id="PF00126">
    <property type="entry name" value="HTH_1"/>
    <property type="match status" value="1"/>
</dbReference>
<dbReference type="InterPro" id="IPR000847">
    <property type="entry name" value="LysR_HTH_N"/>
</dbReference>
<feature type="domain" description="HTH lysR-type" evidence="5">
    <location>
        <begin position="1"/>
        <end position="53"/>
    </location>
</feature>
<dbReference type="Proteomes" id="UP000602745">
    <property type="component" value="Unassembled WGS sequence"/>
</dbReference>
<keyword evidence="3" id="KW-0238">DNA-binding</keyword>
<evidence type="ECO:0000256" key="4">
    <source>
        <dbReference type="ARBA" id="ARBA00023163"/>
    </source>
</evidence>